<protein>
    <submittedName>
        <fullName evidence="1">Uncharacterized protein</fullName>
    </submittedName>
</protein>
<evidence type="ECO:0000313" key="2">
    <source>
        <dbReference type="Proteomes" id="UP000475862"/>
    </source>
</evidence>
<proteinExistence type="predicted"/>
<dbReference type="Proteomes" id="UP000475862">
    <property type="component" value="Unassembled WGS sequence"/>
</dbReference>
<dbReference type="EMBL" id="VYZN01002547">
    <property type="protein sequence ID" value="KAE9521662.1"/>
    <property type="molecule type" value="Genomic_DNA"/>
</dbReference>
<evidence type="ECO:0000313" key="1">
    <source>
        <dbReference type="EMBL" id="KAE9521662.1"/>
    </source>
</evidence>
<sequence>MEMENFKELLNKCNTQYEFVKICDLEQGKKYEVTCFENINTKFVNIKLPNIYPNKITEKEITVYNTNSQRKLNVIYTGLESMYLKGLNLINIESDCKIEIEQRVIHIKRDEYTISNLNKLIEPIFLSYDNKTIQIESPCYFNLDENLKKYLGFPNTTFDFSILCNTLMYCPPSEEKYINIDKECEFTIDKEDENSNSVYKIPIDIYSLDDLEKILNCNQNEHNNIKLGINKKNFINITTYYNYTMDDI</sequence>
<dbReference type="AlphaFoldDB" id="A0A6G0STR7"/>
<organism evidence="1 2">
    <name type="scientific">Aphis glycines</name>
    <name type="common">Soybean aphid</name>
    <dbReference type="NCBI Taxonomy" id="307491"/>
    <lineage>
        <taxon>Eukaryota</taxon>
        <taxon>Metazoa</taxon>
        <taxon>Ecdysozoa</taxon>
        <taxon>Arthropoda</taxon>
        <taxon>Hexapoda</taxon>
        <taxon>Insecta</taxon>
        <taxon>Pterygota</taxon>
        <taxon>Neoptera</taxon>
        <taxon>Paraneoptera</taxon>
        <taxon>Hemiptera</taxon>
        <taxon>Sternorrhyncha</taxon>
        <taxon>Aphidomorpha</taxon>
        <taxon>Aphidoidea</taxon>
        <taxon>Aphididae</taxon>
        <taxon>Aphidini</taxon>
        <taxon>Aphis</taxon>
        <taxon>Aphis</taxon>
    </lineage>
</organism>
<gene>
    <name evidence="1" type="ORF">AGLY_017958</name>
</gene>
<dbReference type="OrthoDB" id="10554380at2759"/>
<name>A0A6G0STR7_APHGL</name>
<keyword evidence="2" id="KW-1185">Reference proteome</keyword>
<comment type="caution">
    <text evidence="1">The sequence shown here is derived from an EMBL/GenBank/DDBJ whole genome shotgun (WGS) entry which is preliminary data.</text>
</comment>
<reference evidence="1 2" key="1">
    <citation type="submission" date="2019-08" db="EMBL/GenBank/DDBJ databases">
        <title>The genome of the soybean aphid Biotype 1, its phylome, world population structure and adaptation to the North American continent.</title>
        <authorList>
            <person name="Giordano R."/>
            <person name="Donthu R.K."/>
            <person name="Hernandez A.G."/>
            <person name="Wright C.L."/>
            <person name="Zimin A.V."/>
        </authorList>
    </citation>
    <scope>NUCLEOTIDE SEQUENCE [LARGE SCALE GENOMIC DNA]</scope>
    <source>
        <tissue evidence="1">Whole aphids</tissue>
    </source>
</reference>
<accession>A0A6G0STR7</accession>